<proteinExistence type="predicted"/>
<accession>A0ABD2KQQ3</accession>
<sequence length="176" mass="19002">MRIWPFPFVLPSLPLALFLPICFRVVLLLRFGAGRDDAAVGELQHNRLHPPDTKEIQQCLSPDLEAEESTLGRFFAAVIDAGSTGTRLHLFEFSHELEQEPSTFKLPTSSTRTATASLMDSGRPVAVASTRALQPHSVRFECTFRRPATASTSAAVLPLAGAGAAAAAGNHRHICV</sequence>
<reference evidence="1 2" key="1">
    <citation type="submission" date="2024-10" db="EMBL/GenBank/DDBJ databases">
        <authorList>
            <person name="Kim D."/>
        </authorList>
    </citation>
    <scope>NUCLEOTIDE SEQUENCE [LARGE SCALE GENOMIC DNA]</scope>
    <source>
        <strain evidence="1">BH-2024</strain>
    </source>
</reference>
<evidence type="ECO:0000313" key="1">
    <source>
        <dbReference type="EMBL" id="KAL3105124.1"/>
    </source>
</evidence>
<gene>
    <name evidence="1" type="ORF">niasHT_028796</name>
</gene>
<keyword evidence="2" id="KW-1185">Reference proteome</keyword>
<evidence type="ECO:0000313" key="2">
    <source>
        <dbReference type="Proteomes" id="UP001620626"/>
    </source>
</evidence>
<dbReference type="Proteomes" id="UP001620626">
    <property type="component" value="Unassembled WGS sequence"/>
</dbReference>
<name>A0ABD2KQQ3_9BILA</name>
<dbReference type="AlphaFoldDB" id="A0ABD2KQQ3"/>
<protein>
    <submittedName>
        <fullName evidence="1">Uncharacterized protein</fullName>
    </submittedName>
</protein>
<comment type="caution">
    <text evidence="1">The sequence shown here is derived from an EMBL/GenBank/DDBJ whole genome shotgun (WGS) entry which is preliminary data.</text>
</comment>
<dbReference type="Gene3D" id="3.30.420.40">
    <property type="match status" value="1"/>
</dbReference>
<organism evidence="1 2">
    <name type="scientific">Heterodera trifolii</name>
    <dbReference type="NCBI Taxonomy" id="157864"/>
    <lineage>
        <taxon>Eukaryota</taxon>
        <taxon>Metazoa</taxon>
        <taxon>Ecdysozoa</taxon>
        <taxon>Nematoda</taxon>
        <taxon>Chromadorea</taxon>
        <taxon>Rhabditida</taxon>
        <taxon>Tylenchina</taxon>
        <taxon>Tylenchomorpha</taxon>
        <taxon>Tylenchoidea</taxon>
        <taxon>Heteroderidae</taxon>
        <taxon>Heteroderinae</taxon>
        <taxon>Heterodera</taxon>
    </lineage>
</organism>
<dbReference type="EMBL" id="JBICBT010000691">
    <property type="protein sequence ID" value="KAL3105124.1"/>
    <property type="molecule type" value="Genomic_DNA"/>
</dbReference>